<evidence type="ECO:0000256" key="4">
    <source>
        <dbReference type="SAM" id="SignalP"/>
    </source>
</evidence>
<dbReference type="InterPro" id="IPR002491">
    <property type="entry name" value="ABC_transptr_periplasmic_BD"/>
</dbReference>
<feature type="domain" description="Fe/B12 periplasmic-binding" evidence="5">
    <location>
        <begin position="67"/>
        <end position="322"/>
    </location>
</feature>
<dbReference type="CDD" id="cd01143">
    <property type="entry name" value="YvrC"/>
    <property type="match status" value="1"/>
</dbReference>
<proteinExistence type="inferred from homology"/>
<name>A0A2V2ZJC7_9BACI</name>
<feature type="chain" id="PRO_5038491251" evidence="4">
    <location>
        <begin position="20"/>
        <end position="324"/>
    </location>
</feature>
<dbReference type="GO" id="GO:0071281">
    <property type="term" value="P:cellular response to iron ion"/>
    <property type="evidence" value="ECO:0007669"/>
    <property type="project" value="TreeGrafter"/>
</dbReference>
<evidence type="ECO:0000256" key="2">
    <source>
        <dbReference type="ARBA" id="ARBA00022729"/>
    </source>
</evidence>
<dbReference type="PANTHER" id="PTHR30535:SF34">
    <property type="entry name" value="MOLYBDATE-BINDING PROTEIN MOLA"/>
    <property type="match status" value="1"/>
</dbReference>
<comment type="caution">
    <text evidence="6">The sequence shown here is derived from an EMBL/GenBank/DDBJ whole genome shotgun (WGS) entry which is preliminary data.</text>
</comment>
<dbReference type="SUPFAM" id="SSF53807">
    <property type="entry name" value="Helical backbone' metal receptor"/>
    <property type="match status" value="1"/>
</dbReference>
<dbReference type="Proteomes" id="UP000247150">
    <property type="component" value="Unassembled WGS sequence"/>
</dbReference>
<dbReference type="PANTHER" id="PTHR30535">
    <property type="entry name" value="VITAMIN B12-BINDING PROTEIN"/>
    <property type="match status" value="1"/>
</dbReference>
<dbReference type="RefSeq" id="WP_110067245.1">
    <property type="nucleotide sequence ID" value="NZ_QGTW01000017.1"/>
</dbReference>
<accession>A0A2V2ZJC7</accession>
<dbReference type="PROSITE" id="PS50983">
    <property type="entry name" value="FE_B12_PBP"/>
    <property type="match status" value="1"/>
</dbReference>
<dbReference type="OrthoDB" id="9816357at2"/>
<keyword evidence="2 4" id="KW-0732">Signal</keyword>
<dbReference type="NCBIfam" id="NF038402">
    <property type="entry name" value="TroA_like"/>
    <property type="match status" value="1"/>
</dbReference>
<dbReference type="InterPro" id="IPR050902">
    <property type="entry name" value="ABC_Transporter_SBP"/>
</dbReference>
<evidence type="ECO:0000259" key="5">
    <source>
        <dbReference type="PROSITE" id="PS50983"/>
    </source>
</evidence>
<feature type="compositionally biased region" description="Basic and acidic residues" evidence="3">
    <location>
        <begin position="26"/>
        <end position="38"/>
    </location>
</feature>
<feature type="region of interest" description="Disordered" evidence="3">
    <location>
        <begin position="24"/>
        <end position="47"/>
    </location>
</feature>
<evidence type="ECO:0000313" key="6">
    <source>
        <dbReference type="EMBL" id="PWW20055.1"/>
    </source>
</evidence>
<dbReference type="Pfam" id="PF01497">
    <property type="entry name" value="Peripla_BP_2"/>
    <property type="match status" value="1"/>
</dbReference>
<dbReference type="Gene3D" id="3.40.50.1980">
    <property type="entry name" value="Nitrogenase molybdenum iron protein domain"/>
    <property type="match status" value="2"/>
</dbReference>
<feature type="signal peptide" evidence="4">
    <location>
        <begin position="1"/>
        <end position="19"/>
    </location>
</feature>
<dbReference type="InterPro" id="IPR054828">
    <property type="entry name" value="Vit_B12_bind_prot"/>
</dbReference>
<dbReference type="FunFam" id="3.40.50.1980:FF:000035">
    <property type="entry name" value="Iron ABC transporter substrate-binding protein"/>
    <property type="match status" value="1"/>
</dbReference>
<protein>
    <submittedName>
        <fullName evidence="6">Iron complex transport system substrate-binding protein</fullName>
    </submittedName>
</protein>
<sequence length="324" mass="35251">MKKFYSLLLAMILAAGVLAGCGESAEQPKENDSAKEEQSAGEEESEFPVTIKDALDNKVVIESKPERIVSMIPSNTEIAFGLGLGEEVVGVSDFDNYPAEATEKEKIGGMDFNVEKIISLNPDLVLAHASSAHNSEAGLQQLRDAGVTVLVVNDAKSFDQVFDSIEMVGTAAGEKEQAEQLVSDMKSKLDEIKTKAQGIKEANRKSVFVEVSPAPEIYTAGTNTFMDEMLSAINAKNIITEEGWPKMDPEAIIERNPDVIITTHGYYTEDAVGNVMSRDGWQDINAVKNKQVIEVDSDMVTRSGPRIIEGVEELAKAVYPDVFK</sequence>
<organism evidence="6 7">
    <name type="scientific">Cytobacillus oceanisediminis</name>
    <dbReference type="NCBI Taxonomy" id="665099"/>
    <lineage>
        <taxon>Bacteria</taxon>
        <taxon>Bacillati</taxon>
        <taxon>Bacillota</taxon>
        <taxon>Bacilli</taxon>
        <taxon>Bacillales</taxon>
        <taxon>Bacillaceae</taxon>
        <taxon>Cytobacillus</taxon>
    </lineage>
</organism>
<dbReference type="PROSITE" id="PS51257">
    <property type="entry name" value="PROKAR_LIPOPROTEIN"/>
    <property type="match status" value="1"/>
</dbReference>
<gene>
    <name evidence="6" type="ORF">DFO73_11758</name>
</gene>
<dbReference type="AlphaFoldDB" id="A0A2V2ZJC7"/>
<reference evidence="6 7" key="1">
    <citation type="submission" date="2018-05" db="EMBL/GenBank/DDBJ databases">
        <title>Freshwater and sediment microbial communities from various areas in North America, analyzing microbe dynamics in response to fracking.</title>
        <authorList>
            <person name="Lamendella R."/>
        </authorList>
    </citation>
    <scope>NUCLEOTIDE SEQUENCE [LARGE SCALE GENOMIC DNA]</scope>
    <source>
        <strain evidence="6 7">15_TX</strain>
    </source>
</reference>
<evidence type="ECO:0000256" key="3">
    <source>
        <dbReference type="SAM" id="MobiDB-lite"/>
    </source>
</evidence>
<evidence type="ECO:0000256" key="1">
    <source>
        <dbReference type="ARBA" id="ARBA00008814"/>
    </source>
</evidence>
<dbReference type="EMBL" id="QGTW01000017">
    <property type="protein sequence ID" value="PWW20055.1"/>
    <property type="molecule type" value="Genomic_DNA"/>
</dbReference>
<evidence type="ECO:0000313" key="7">
    <source>
        <dbReference type="Proteomes" id="UP000247150"/>
    </source>
</evidence>
<comment type="similarity">
    <text evidence="1">Belongs to the bacterial solute-binding protein 8 family.</text>
</comment>